<evidence type="ECO:0000256" key="5">
    <source>
        <dbReference type="ARBA" id="ARBA00022737"/>
    </source>
</evidence>
<dbReference type="EC" id="2.3.2.31" evidence="2"/>
<dbReference type="OrthoDB" id="10009520at2759"/>
<dbReference type="Pfam" id="PF17123">
    <property type="entry name" value="zf-RING_11"/>
    <property type="match status" value="1"/>
</dbReference>
<dbReference type="PANTHER" id="PTHR11685">
    <property type="entry name" value="RBR FAMILY RING FINGER AND IBR DOMAIN-CONTAINING"/>
    <property type="match status" value="1"/>
</dbReference>
<dbReference type="GO" id="GO:0061630">
    <property type="term" value="F:ubiquitin protein ligase activity"/>
    <property type="evidence" value="ECO:0007669"/>
    <property type="project" value="UniProtKB-EC"/>
</dbReference>
<evidence type="ECO:0000313" key="13">
    <source>
        <dbReference type="EMBL" id="CAD8173486.1"/>
    </source>
</evidence>
<evidence type="ECO:0000256" key="2">
    <source>
        <dbReference type="ARBA" id="ARBA00012251"/>
    </source>
</evidence>
<keyword evidence="14" id="KW-1185">Reference proteome</keyword>
<evidence type="ECO:0000256" key="10">
    <source>
        <dbReference type="SAM" id="Coils"/>
    </source>
</evidence>
<evidence type="ECO:0000256" key="3">
    <source>
        <dbReference type="ARBA" id="ARBA00022679"/>
    </source>
</evidence>
<evidence type="ECO:0000256" key="1">
    <source>
        <dbReference type="ARBA" id="ARBA00001798"/>
    </source>
</evidence>
<feature type="domain" description="RING-type" evidence="11">
    <location>
        <begin position="224"/>
        <end position="268"/>
    </location>
</feature>
<keyword evidence="4" id="KW-0479">Metal-binding</keyword>
<keyword evidence="8" id="KW-0862">Zinc</keyword>
<evidence type="ECO:0000256" key="6">
    <source>
        <dbReference type="ARBA" id="ARBA00022771"/>
    </source>
</evidence>
<evidence type="ECO:0000256" key="8">
    <source>
        <dbReference type="ARBA" id="ARBA00022833"/>
    </source>
</evidence>
<accession>A0A8S1VFI2</accession>
<reference evidence="13" key="1">
    <citation type="submission" date="2021-01" db="EMBL/GenBank/DDBJ databases">
        <authorList>
            <consortium name="Genoscope - CEA"/>
            <person name="William W."/>
        </authorList>
    </citation>
    <scope>NUCLEOTIDE SEQUENCE</scope>
</reference>
<dbReference type="EMBL" id="CAJJDP010000061">
    <property type="protein sequence ID" value="CAD8173486.1"/>
    <property type="molecule type" value="Genomic_DNA"/>
</dbReference>
<dbReference type="FunFam" id="3.30.40.10:FF:000893">
    <property type="entry name" value="RBR-type E3 ubiquitin transferase"/>
    <property type="match status" value="1"/>
</dbReference>
<dbReference type="AlphaFoldDB" id="A0A8S1VFI2"/>
<protein>
    <recommendedName>
        <fullName evidence="2">RBR-type E3 ubiquitin transferase</fullName>
        <ecNumber evidence="2">2.3.2.31</ecNumber>
    </recommendedName>
</protein>
<dbReference type="CDD" id="cd22584">
    <property type="entry name" value="Rcat_RBR_unk"/>
    <property type="match status" value="1"/>
</dbReference>
<dbReference type="InterPro" id="IPR031127">
    <property type="entry name" value="E3_UB_ligase_RBR"/>
</dbReference>
<keyword evidence="3" id="KW-0808">Transferase</keyword>
<keyword evidence="10" id="KW-0175">Coiled coil</keyword>
<dbReference type="GO" id="GO:0008270">
    <property type="term" value="F:zinc ion binding"/>
    <property type="evidence" value="ECO:0007669"/>
    <property type="project" value="UniProtKB-KW"/>
</dbReference>
<feature type="domain" description="RING-type" evidence="12">
    <location>
        <begin position="220"/>
        <end position="434"/>
    </location>
</feature>
<dbReference type="GO" id="GO:0016567">
    <property type="term" value="P:protein ubiquitination"/>
    <property type="evidence" value="ECO:0007669"/>
    <property type="project" value="InterPro"/>
</dbReference>
<comment type="caution">
    <text evidence="13">The sequence shown here is derived from an EMBL/GenBank/DDBJ whole genome shotgun (WGS) entry which is preliminary data.</text>
</comment>
<keyword evidence="7" id="KW-0833">Ubl conjugation pathway</keyword>
<dbReference type="SMART" id="SM00647">
    <property type="entry name" value="IBR"/>
    <property type="match status" value="2"/>
</dbReference>
<name>A0A8S1VFI2_PAROT</name>
<dbReference type="CDD" id="cd20335">
    <property type="entry name" value="BRcat_RBR"/>
    <property type="match status" value="1"/>
</dbReference>
<comment type="catalytic activity">
    <reaction evidence="1">
        <text>[E2 ubiquitin-conjugating enzyme]-S-ubiquitinyl-L-cysteine + [acceptor protein]-L-lysine = [E2 ubiquitin-conjugating enzyme]-L-cysteine + [acceptor protein]-N(6)-ubiquitinyl-L-lysine.</text>
        <dbReference type="EC" id="2.3.2.31"/>
    </reaction>
</comment>
<evidence type="ECO:0000313" key="14">
    <source>
        <dbReference type="Proteomes" id="UP000683925"/>
    </source>
</evidence>
<dbReference type="PROSITE" id="PS51873">
    <property type="entry name" value="TRIAD"/>
    <property type="match status" value="1"/>
</dbReference>
<evidence type="ECO:0000259" key="12">
    <source>
        <dbReference type="PROSITE" id="PS51873"/>
    </source>
</evidence>
<dbReference type="Pfam" id="PF01485">
    <property type="entry name" value="IBR"/>
    <property type="match status" value="1"/>
</dbReference>
<gene>
    <name evidence="13" type="ORF">POCTA_138.1.T0620051</name>
</gene>
<organism evidence="13 14">
    <name type="scientific">Paramecium octaurelia</name>
    <dbReference type="NCBI Taxonomy" id="43137"/>
    <lineage>
        <taxon>Eukaryota</taxon>
        <taxon>Sar</taxon>
        <taxon>Alveolata</taxon>
        <taxon>Ciliophora</taxon>
        <taxon>Intramacronucleata</taxon>
        <taxon>Oligohymenophorea</taxon>
        <taxon>Peniculida</taxon>
        <taxon>Parameciidae</taxon>
        <taxon>Paramecium</taxon>
    </lineage>
</organism>
<evidence type="ECO:0000256" key="7">
    <source>
        <dbReference type="ARBA" id="ARBA00022786"/>
    </source>
</evidence>
<keyword evidence="5" id="KW-0677">Repeat</keyword>
<dbReference type="Pfam" id="PF22191">
    <property type="entry name" value="IBR_1"/>
    <property type="match status" value="1"/>
</dbReference>
<feature type="coiled-coil region" evidence="10">
    <location>
        <begin position="184"/>
        <end position="220"/>
    </location>
</feature>
<dbReference type="OMA" id="DCKIEYH"/>
<keyword evidence="6 9" id="KW-0863">Zinc-finger</keyword>
<dbReference type="InterPro" id="IPR001841">
    <property type="entry name" value="Znf_RING"/>
</dbReference>
<dbReference type="InterPro" id="IPR044066">
    <property type="entry name" value="TRIAD_supradom"/>
</dbReference>
<sequence>MSEIQEVANQIKGKLRYKNEHDLIIQSFMLGILQGRNKQASQDVFLSNLEIIMSLNLLIDIKVYKPERVYKLYNDALRGPFDLNELCIQLEREVFESQNPQEDTQITQMFKSNNQAQISQILPQNYNENQQYQSFWNMESQPSILFQSKRQQEPYGYNQIQNASMIYQQIKNNSADESKSFELALQLQKQFEEEQQQLEQLKLQQNYEEEQQILEDERKNQIECKICLDNIQFTEMATLYCSHIFHQKCLNQYCKTQMSSRQFPILCPSGCKKNIIYSDLTEVLDDQQLMEFQQLTFKTYIESHGDEYSWCPTPDCQFVFIAGDNPRLDCPVCQKSYCLDCKIEYHNGFSCKEFKEKKLMESKLKNEKYLDEKFFSFIKGAKYKQCPKCKFWVEKSEGCNHMTCRCKFEFCYVCGGVYQKCECVKNAHANWPTPLNRYRSRRR</sequence>
<dbReference type="InterPro" id="IPR002867">
    <property type="entry name" value="IBR_dom"/>
</dbReference>
<dbReference type="Proteomes" id="UP000683925">
    <property type="component" value="Unassembled WGS sequence"/>
</dbReference>
<evidence type="ECO:0000256" key="4">
    <source>
        <dbReference type="ARBA" id="ARBA00022723"/>
    </source>
</evidence>
<dbReference type="PROSITE" id="PS50089">
    <property type="entry name" value="ZF_RING_2"/>
    <property type="match status" value="1"/>
</dbReference>
<evidence type="ECO:0000259" key="11">
    <source>
        <dbReference type="PROSITE" id="PS50089"/>
    </source>
</evidence>
<evidence type="ECO:0000256" key="9">
    <source>
        <dbReference type="PROSITE-ProRule" id="PRU00175"/>
    </source>
</evidence>
<proteinExistence type="predicted"/>